<dbReference type="PANTHER" id="PTHR46586:SF3">
    <property type="entry name" value="ANKYRIN REPEAT-CONTAINING PROTEIN"/>
    <property type="match status" value="1"/>
</dbReference>
<proteinExistence type="predicted"/>
<feature type="region of interest" description="Disordered" evidence="1">
    <location>
        <begin position="1"/>
        <end position="57"/>
    </location>
</feature>
<evidence type="ECO:0000256" key="1">
    <source>
        <dbReference type="SAM" id="MobiDB-lite"/>
    </source>
</evidence>
<comment type="caution">
    <text evidence="2">The sequence shown here is derived from an EMBL/GenBank/DDBJ whole genome shotgun (WGS) entry which is preliminary data.</text>
</comment>
<protein>
    <recommendedName>
        <fullName evidence="4">Ankyrin repeat protein</fullName>
    </recommendedName>
</protein>
<evidence type="ECO:0000313" key="3">
    <source>
        <dbReference type="Proteomes" id="UP001527925"/>
    </source>
</evidence>
<gene>
    <name evidence="2" type="ORF">HK105_203538</name>
</gene>
<feature type="compositionally biased region" description="Gly residues" evidence="1">
    <location>
        <begin position="40"/>
        <end position="52"/>
    </location>
</feature>
<reference evidence="2 3" key="1">
    <citation type="submission" date="2023-09" db="EMBL/GenBank/DDBJ databases">
        <title>Pangenome analysis of Batrachochytrium dendrobatidis and related Chytrids.</title>
        <authorList>
            <person name="Yacoub M.N."/>
            <person name="Stajich J.E."/>
            <person name="James T.Y."/>
        </authorList>
    </citation>
    <scope>NUCLEOTIDE SEQUENCE [LARGE SCALE GENOMIC DNA]</scope>
    <source>
        <strain evidence="2 3">JEL0888</strain>
    </source>
</reference>
<name>A0ABR4NBD8_9FUNG</name>
<dbReference type="InterPro" id="IPR036770">
    <property type="entry name" value="Ankyrin_rpt-contain_sf"/>
</dbReference>
<dbReference type="PANTHER" id="PTHR46586">
    <property type="entry name" value="ANKYRIN REPEAT-CONTAINING PROTEIN"/>
    <property type="match status" value="1"/>
</dbReference>
<keyword evidence="3" id="KW-1185">Reference proteome</keyword>
<dbReference type="Gene3D" id="1.25.40.20">
    <property type="entry name" value="Ankyrin repeat-containing domain"/>
    <property type="match status" value="1"/>
</dbReference>
<evidence type="ECO:0008006" key="4">
    <source>
        <dbReference type="Google" id="ProtNLM"/>
    </source>
</evidence>
<sequence>MTGSPDPLHGKDQPAPPAAAQRGRRPRLDPAKYASSQASVGGGTNSGDGGGDTQSLLNRIDALPPELRRMVLAAAGPLTQLLHGELPRPLSRTLASVVAADTLRLASDCDAAHEGTDAGGPHATGPCRCARLLPLLPPRADVGWEALFATSKPAARAVRRLPRRTDGRAVAGCDLLLPPHLLPRHPAWPPRLPLATALRAGLLRETADAAVAALADLAVWNYAAEAEPLANAALELVVAAVGAAAQPGVLLECAASLGRTDVVRMLLPHAAEPSVYALSFAGRFNRLPALRLLCSVAPRSSLSVGGAVRGGHIHIVEAMRALDPGIMPSAANIATALRYGNAHVVRWLLADRVARGHPEMAAVKDALAAASAHDLLQIAIDQGVGDPLSPAAVVGAAAGGHTHMLRWLHDTRGEPWNRTEPWPQAAADAAAGGGHLATLQWLHSHAGVVASPLGMAAAAEHGHGEVFEWLWAVRPALRPTVDELAPAAFAGHACVVEFAIKCLAAQMWMSPALSAPVWSPRLLGSPACAQPTDHLLAGTAASAATHEPSTPLLALPPAWLLDQSTGWQLDSRSASDFASPLLGAFIDASALVAEALAGGHVYLAEWLVAVGCGQPHIHAMPRVARFGHVEAARWLRAHAPGTIDLSAVAAACENDHLGMVEFLVCECGVAVTDKAFGKASACVRAALQEWFPGRWTMWQGCIRRRSDMTCK</sequence>
<evidence type="ECO:0000313" key="2">
    <source>
        <dbReference type="EMBL" id="KAL2916759.1"/>
    </source>
</evidence>
<dbReference type="SUPFAM" id="SSF48403">
    <property type="entry name" value="Ankyrin repeat"/>
    <property type="match status" value="1"/>
</dbReference>
<dbReference type="Proteomes" id="UP001527925">
    <property type="component" value="Unassembled WGS sequence"/>
</dbReference>
<dbReference type="InterPro" id="IPR052050">
    <property type="entry name" value="SecEffector_AnkRepeat"/>
</dbReference>
<organism evidence="2 3">
    <name type="scientific">Polyrhizophydium stewartii</name>
    <dbReference type="NCBI Taxonomy" id="2732419"/>
    <lineage>
        <taxon>Eukaryota</taxon>
        <taxon>Fungi</taxon>
        <taxon>Fungi incertae sedis</taxon>
        <taxon>Chytridiomycota</taxon>
        <taxon>Chytridiomycota incertae sedis</taxon>
        <taxon>Chytridiomycetes</taxon>
        <taxon>Rhizophydiales</taxon>
        <taxon>Rhizophydiales incertae sedis</taxon>
        <taxon>Polyrhizophydium</taxon>
    </lineage>
</organism>
<dbReference type="EMBL" id="JADGIZ020000014">
    <property type="protein sequence ID" value="KAL2916759.1"/>
    <property type="molecule type" value="Genomic_DNA"/>
</dbReference>
<accession>A0ABR4NBD8</accession>